<feature type="domain" description="DUF6705" evidence="1">
    <location>
        <begin position="1"/>
        <end position="191"/>
    </location>
</feature>
<protein>
    <recommendedName>
        <fullName evidence="1">DUF6705 domain-containing protein</fullName>
    </recommendedName>
</protein>
<organism evidence="2 3">
    <name type="scientific">Chryseobacterium taihuense</name>
    <dbReference type="NCBI Taxonomy" id="1141221"/>
    <lineage>
        <taxon>Bacteria</taxon>
        <taxon>Pseudomonadati</taxon>
        <taxon>Bacteroidota</taxon>
        <taxon>Flavobacteriia</taxon>
        <taxon>Flavobacteriales</taxon>
        <taxon>Weeksellaceae</taxon>
        <taxon>Chryseobacterium group</taxon>
        <taxon>Chryseobacterium</taxon>
    </lineage>
</organism>
<keyword evidence="3" id="KW-1185">Reference proteome</keyword>
<evidence type="ECO:0000313" key="2">
    <source>
        <dbReference type="EMBL" id="SDM33863.1"/>
    </source>
</evidence>
<dbReference type="EMBL" id="FNHD01000024">
    <property type="protein sequence ID" value="SDM33863.1"/>
    <property type="molecule type" value="Genomic_DNA"/>
</dbReference>
<gene>
    <name evidence="2" type="ORF">SAMN05216273_1245</name>
</gene>
<evidence type="ECO:0000313" key="3">
    <source>
        <dbReference type="Proteomes" id="UP000199242"/>
    </source>
</evidence>
<dbReference type="Proteomes" id="UP000199242">
    <property type="component" value="Unassembled WGS sequence"/>
</dbReference>
<accession>A0ABY0R2T1</accession>
<proteinExistence type="predicted"/>
<sequence length="191" mass="22093">MNRIFLVMILLITISCKSQTNIIDIVNRCANPHYNTKNGSVYLKDISNIYTPYIGTWKWAEGNKEMVLTLLKQTKYHVNTYVNNNYYEDRLVGYYTYKENGVTLIDTSGENLLQDYINVNFSILCDSTISSFLFKDVYRGTSYEVTLEKLSSTQLKFTGKIGENTYDHSRTGTIYYQSGTTFPLDMVFTKQ</sequence>
<dbReference type="PROSITE" id="PS51257">
    <property type="entry name" value="PROKAR_LIPOPROTEIN"/>
    <property type="match status" value="1"/>
</dbReference>
<name>A0ABY0R2T1_9FLAO</name>
<dbReference type="RefSeq" id="WP_089745625.1">
    <property type="nucleotide sequence ID" value="NZ_FNHD01000024.1"/>
</dbReference>
<evidence type="ECO:0000259" key="1">
    <source>
        <dbReference type="Pfam" id="PF20448"/>
    </source>
</evidence>
<dbReference type="Pfam" id="PF20448">
    <property type="entry name" value="DUF6705"/>
    <property type="match status" value="1"/>
</dbReference>
<reference evidence="2 3" key="1">
    <citation type="submission" date="2016-10" db="EMBL/GenBank/DDBJ databases">
        <authorList>
            <person name="Varghese N."/>
            <person name="Submissions S."/>
        </authorList>
    </citation>
    <scope>NUCLEOTIDE SEQUENCE [LARGE SCALE GENOMIC DNA]</scope>
    <source>
        <strain evidence="2 3">CGMCC 1.10941</strain>
    </source>
</reference>
<comment type="caution">
    <text evidence="2">The sequence shown here is derived from an EMBL/GenBank/DDBJ whole genome shotgun (WGS) entry which is preliminary data.</text>
</comment>
<dbReference type="InterPro" id="IPR046551">
    <property type="entry name" value="DUF6705"/>
</dbReference>